<sequence length="74" mass="7693">RRASAALGLHSSSCASSFHPSGSVRLLFSSSFNLVLCRSGSIKAFRMSASASPEPSAPPWPSRSSASPWLIGSL</sequence>
<dbReference type="EMBL" id="JAMKFB020000010">
    <property type="protein sequence ID" value="KAL0181987.1"/>
    <property type="molecule type" value="Genomic_DNA"/>
</dbReference>
<keyword evidence="3" id="KW-1185">Reference proteome</keyword>
<evidence type="ECO:0000313" key="2">
    <source>
        <dbReference type="EMBL" id="KAL0181987.1"/>
    </source>
</evidence>
<protein>
    <submittedName>
        <fullName evidence="2">Uncharacterized protein</fullName>
    </submittedName>
</protein>
<feature type="non-terminal residue" evidence="2">
    <location>
        <position position="1"/>
    </location>
</feature>
<evidence type="ECO:0000256" key="1">
    <source>
        <dbReference type="SAM" id="MobiDB-lite"/>
    </source>
</evidence>
<feature type="non-terminal residue" evidence="2">
    <location>
        <position position="74"/>
    </location>
</feature>
<organism evidence="2 3">
    <name type="scientific">Cirrhinus mrigala</name>
    <name type="common">Mrigala</name>
    <dbReference type="NCBI Taxonomy" id="683832"/>
    <lineage>
        <taxon>Eukaryota</taxon>
        <taxon>Metazoa</taxon>
        <taxon>Chordata</taxon>
        <taxon>Craniata</taxon>
        <taxon>Vertebrata</taxon>
        <taxon>Euteleostomi</taxon>
        <taxon>Actinopterygii</taxon>
        <taxon>Neopterygii</taxon>
        <taxon>Teleostei</taxon>
        <taxon>Ostariophysi</taxon>
        <taxon>Cypriniformes</taxon>
        <taxon>Cyprinidae</taxon>
        <taxon>Labeoninae</taxon>
        <taxon>Labeonini</taxon>
        <taxon>Cirrhinus</taxon>
    </lineage>
</organism>
<reference evidence="2 3" key="1">
    <citation type="submission" date="2024-05" db="EMBL/GenBank/DDBJ databases">
        <title>Genome sequencing and assembly of Indian major carp, Cirrhinus mrigala (Hamilton, 1822).</title>
        <authorList>
            <person name="Mohindra V."/>
            <person name="Chowdhury L.M."/>
            <person name="Lal K."/>
            <person name="Jena J.K."/>
        </authorList>
    </citation>
    <scope>NUCLEOTIDE SEQUENCE [LARGE SCALE GENOMIC DNA]</scope>
    <source>
        <strain evidence="2">CM1030</strain>
        <tissue evidence="2">Blood</tissue>
    </source>
</reference>
<accession>A0ABD0Q716</accession>
<dbReference type="AlphaFoldDB" id="A0ABD0Q716"/>
<dbReference type="Proteomes" id="UP001529510">
    <property type="component" value="Unassembled WGS sequence"/>
</dbReference>
<comment type="caution">
    <text evidence="2">The sequence shown here is derived from an EMBL/GenBank/DDBJ whole genome shotgun (WGS) entry which is preliminary data.</text>
</comment>
<name>A0ABD0Q716_CIRMR</name>
<evidence type="ECO:0000313" key="3">
    <source>
        <dbReference type="Proteomes" id="UP001529510"/>
    </source>
</evidence>
<feature type="region of interest" description="Disordered" evidence="1">
    <location>
        <begin position="50"/>
        <end position="74"/>
    </location>
</feature>
<gene>
    <name evidence="2" type="ORF">M9458_021362</name>
</gene>
<proteinExistence type="predicted"/>